<dbReference type="InterPro" id="IPR016039">
    <property type="entry name" value="Thiolase-like"/>
</dbReference>
<dbReference type="InterPro" id="IPR014030">
    <property type="entry name" value="Ketoacyl_synth_N"/>
</dbReference>
<protein>
    <submittedName>
        <fullName evidence="4">3-oxoacyl-(Acyl-carrier-protein) synthase II</fullName>
    </submittedName>
</protein>
<keyword evidence="2" id="KW-0808">Transferase</keyword>
<comment type="caution">
    <text evidence="4">The sequence shown here is derived from an EMBL/GenBank/DDBJ whole genome shotgun (WGS) entry which is preliminary data.</text>
</comment>
<dbReference type="UniPathway" id="UPA00094"/>
<dbReference type="Pfam" id="PF00109">
    <property type="entry name" value="ketoacyl-synt"/>
    <property type="match status" value="1"/>
</dbReference>
<dbReference type="SUPFAM" id="SSF53901">
    <property type="entry name" value="Thiolase-like"/>
    <property type="match status" value="1"/>
</dbReference>
<evidence type="ECO:0000313" key="4">
    <source>
        <dbReference type="EMBL" id="EWH09712.1"/>
    </source>
</evidence>
<dbReference type="AlphaFoldDB" id="W7QLB2"/>
<feature type="domain" description="Ketosynthase family 3 (KS3)" evidence="3">
    <location>
        <begin position="1"/>
        <end position="183"/>
    </location>
</feature>
<dbReference type="PROSITE" id="PS52004">
    <property type="entry name" value="KS3_2"/>
    <property type="match status" value="1"/>
</dbReference>
<dbReference type="PANTHER" id="PTHR11712">
    <property type="entry name" value="POLYKETIDE SYNTHASE-RELATED"/>
    <property type="match status" value="1"/>
</dbReference>
<evidence type="ECO:0000313" key="5">
    <source>
        <dbReference type="Proteomes" id="UP000019276"/>
    </source>
</evidence>
<reference evidence="4 5" key="1">
    <citation type="journal article" date="2014" name="Genome Announc.">
        <title>Draft Genome Sequence of the Agar-Degrading Bacterium Catenovulum sp. Strain DS-2, Isolated from Intestines of Haliotis diversicolor.</title>
        <authorList>
            <person name="Shan D."/>
            <person name="Li X."/>
            <person name="Gu Z."/>
            <person name="Wei G."/>
            <person name="Gao Z."/>
            <person name="Shao Z."/>
        </authorList>
    </citation>
    <scope>NUCLEOTIDE SEQUENCE [LARGE SCALE GENOMIC DNA]</scope>
    <source>
        <strain evidence="4 5">DS-2</strain>
    </source>
</reference>
<dbReference type="InterPro" id="IPR020841">
    <property type="entry name" value="PKS_Beta-ketoAc_synthase_dom"/>
</dbReference>
<evidence type="ECO:0000256" key="2">
    <source>
        <dbReference type="ARBA" id="ARBA00022679"/>
    </source>
</evidence>
<dbReference type="PANTHER" id="PTHR11712:SF336">
    <property type="entry name" value="3-OXOACYL-[ACYL-CARRIER-PROTEIN] SYNTHASE, MITOCHONDRIAL"/>
    <property type="match status" value="1"/>
</dbReference>
<accession>W7QLB2</accession>
<dbReference type="PATRIC" id="fig|1328313.3.peg.2310"/>
<keyword evidence="5" id="KW-1185">Reference proteome</keyword>
<evidence type="ECO:0000259" key="3">
    <source>
        <dbReference type="PROSITE" id="PS52004"/>
    </source>
</evidence>
<dbReference type="eggNOG" id="COG0304">
    <property type="taxonomic scope" value="Bacteria"/>
</dbReference>
<evidence type="ECO:0000256" key="1">
    <source>
        <dbReference type="ARBA" id="ARBA00005194"/>
    </source>
</evidence>
<dbReference type="Proteomes" id="UP000019276">
    <property type="component" value="Unassembled WGS sequence"/>
</dbReference>
<dbReference type="GO" id="GO:0006633">
    <property type="term" value="P:fatty acid biosynthetic process"/>
    <property type="evidence" value="ECO:0007669"/>
    <property type="project" value="UniProtKB-UniPathway"/>
</dbReference>
<proteinExistence type="predicted"/>
<dbReference type="GO" id="GO:0005829">
    <property type="term" value="C:cytosol"/>
    <property type="evidence" value="ECO:0007669"/>
    <property type="project" value="TreeGrafter"/>
</dbReference>
<comment type="pathway">
    <text evidence="1">Lipid metabolism; fatty acid biosynthesis.</text>
</comment>
<sequence>MLSPVGNTVDDSWKALLAGQSGIQTIDTFDTSSFSTRISGLVNGFNFEDYLPKKEAKKMDTFIQYGVAAGIQAFKDSGLEITAENAHRIGAAVGSGIGGLSLIEENHAKLLANGPKRMSPFFVPSTIINMISGHLSILFGLQGPNIAITTACTTGVHNIGHAARMIAYGDADAILAGGAEAWR</sequence>
<name>W7QLB2_9ALTE</name>
<dbReference type="InterPro" id="IPR018201">
    <property type="entry name" value="Ketoacyl_synth_AS"/>
</dbReference>
<organism evidence="4 5">
    <name type="scientific">Catenovulum agarivorans DS-2</name>
    <dbReference type="NCBI Taxonomy" id="1328313"/>
    <lineage>
        <taxon>Bacteria</taxon>
        <taxon>Pseudomonadati</taxon>
        <taxon>Pseudomonadota</taxon>
        <taxon>Gammaproteobacteria</taxon>
        <taxon>Alteromonadales</taxon>
        <taxon>Alteromonadaceae</taxon>
        <taxon>Catenovulum</taxon>
    </lineage>
</organism>
<dbReference type="STRING" id="1328313.DS2_11288"/>
<dbReference type="PROSITE" id="PS00606">
    <property type="entry name" value="KS3_1"/>
    <property type="match status" value="1"/>
</dbReference>
<dbReference type="GO" id="GO:0004315">
    <property type="term" value="F:3-oxoacyl-[acyl-carrier-protein] synthase activity"/>
    <property type="evidence" value="ECO:0007669"/>
    <property type="project" value="InterPro"/>
</dbReference>
<dbReference type="EMBL" id="ARZY01000020">
    <property type="protein sequence ID" value="EWH09712.1"/>
    <property type="molecule type" value="Genomic_DNA"/>
</dbReference>
<gene>
    <name evidence="4" type="ORF">DS2_11288</name>
</gene>
<dbReference type="InterPro" id="IPR000794">
    <property type="entry name" value="Beta-ketoacyl_synthase"/>
</dbReference>
<dbReference type="Gene3D" id="3.40.47.10">
    <property type="match status" value="1"/>
</dbReference>